<dbReference type="EMBL" id="FMBA01000004">
    <property type="protein sequence ID" value="SCB80991.1"/>
    <property type="molecule type" value="Genomic_DNA"/>
</dbReference>
<dbReference type="GO" id="GO:0016887">
    <property type="term" value="F:ATP hydrolysis activity"/>
    <property type="evidence" value="ECO:0007669"/>
    <property type="project" value="InterPro"/>
</dbReference>
<dbReference type="PANTHER" id="PTHR30486:SF15">
    <property type="entry name" value="TYPE II_IV SECRETION SYSTEM ATPASE"/>
    <property type="match status" value="1"/>
</dbReference>
<evidence type="ECO:0000313" key="4">
    <source>
        <dbReference type="Proteomes" id="UP000199698"/>
    </source>
</evidence>
<dbReference type="OrthoDB" id="9810761at2"/>
<dbReference type="SUPFAM" id="SSF52540">
    <property type="entry name" value="P-loop containing nucleoside triphosphate hydrolases"/>
    <property type="match status" value="1"/>
</dbReference>
<reference evidence="4" key="1">
    <citation type="submission" date="2016-08" db="EMBL/GenBank/DDBJ databases">
        <authorList>
            <person name="Varghese N."/>
            <person name="Submissions Spin"/>
        </authorList>
    </citation>
    <scope>NUCLEOTIDE SEQUENCE [LARGE SCALE GENOMIC DNA]</scope>
    <source>
        <strain evidence="4">R-53144</strain>
    </source>
</reference>
<dbReference type="RefSeq" id="WP_091120086.1">
    <property type="nucleotide sequence ID" value="NZ_FMBA01000004.1"/>
</dbReference>
<dbReference type="Pfam" id="PF00437">
    <property type="entry name" value="T2SSE"/>
    <property type="match status" value="1"/>
</dbReference>
<dbReference type="AlphaFoldDB" id="A0A1C3ZF77"/>
<dbReference type="Proteomes" id="UP000199698">
    <property type="component" value="Unassembled WGS sequence"/>
</dbReference>
<feature type="domain" description="Bacterial type II secretion system protein E" evidence="2">
    <location>
        <begin position="76"/>
        <end position="353"/>
    </location>
</feature>
<proteinExistence type="inferred from homology"/>
<sequence length="435" mass="48570">MASEETKFSNEWGKIRDLVFQVIDLDLIEQLKNEPNKILREIQTIIRDIVNSGNAYITADESNILAGMICDEVIGYGPIDSLMKDESVNDILVNGPFSIYVERGGILSKTDKFFISERQLLDIARRLVNKVGKNIDEAHPLVDSRMPDGSRLNVVIPPIAIDGTSMSIRKFGTGRRTFHDLIKYGSLNEDMANFLVIAARCRMNIIVSGGTGSGKTTMLNALSGFIGEHERTITLEDAAELRLQQDHVLRMETKSGGEDGRGRVTMQDLLVNALRMRPDRIILGECRGEEAFEMLQAMNTGHNGSMSTLHANTARDALSRLESMIIMAQSELPIVAIRHYIASSVNFIIQVSRLPDGQRKVMSITEVIGLESENIVTHDVFKFKIHDERNEQGKIQGEFVCNGLIKRSALYESAQYYDMSDVLEKLMFNAAGINI</sequence>
<organism evidence="3 4">
    <name type="scientific">Gilliamella intestini</name>
    <dbReference type="NCBI Taxonomy" id="1798183"/>
    <lineage>
        <taxon>Bacteria</taxon>
        <taxon>Pseudomonadati</taxon>
        <taxon>Pseudomonadota</taxon>
        <taxon>Gammaproteobacteria</taxon>
        <taxon>Orbales</taxon>
        <taxon>Orbaceae</taxon>
        <taxon>Gilliamella</taxon>
    </lineage>
</organism>
<dbReference type="InterPro" id="IPR027417">
    <property type="entry name" value="P-loop_NTPase"/>
</dbReference>
<comment type="similarity">
    <text evidence="1">Belongs to the GSP E family.</text>
</comment>
<dbReference type="InterPro" id="IPR050921">
    <property type="entry name" value="T4SS_GSP_E_ATPase"/>
</dbReference>
<protein>
    <submittedName>
        <fullName evidence="3">Pilus assembly protein CpaF</fullName>
    </submittedName>
</protein>
<dbReference type="CDD" id="cd01130">
    <property type="entry name" value="VirB11-like_ATPase"/>
    <property type="match status" value="1"/>
</dbReference>
<accession>A0A1C3ZF77</accession>
<dbReference type="Gene3D" id="3.30.450.380">
    <property type="match status" value="1"/>
</dbReference>
<evidence type="ECO:0000313" key="3">
    <source>
        <dbReference type="EMBL" id="SCB80991.1"/>
    </source>
</evidence>
<evidence type="ECO:0000256" key="1">
    <source>
        <dbReference type="ARBA" id="ARBA00006611"/>
    </source>
</evidence>
<gene>
    <name evidence="3" type="ORF">GA0061080_100469</name>
</gene>
<dbReference type="InterPro" id="IPR001482">
    <property type="entry name" value="T2SS/T4SS_dom"/>
</dbReference>
<keyword evidence="4" id="KW-1185">Reference proteome</keyword>
<dbReference type="PANTHER" id="PTHR30486">
    <property type="entry name" value="TWITCHING MOTILITY PROTEIN PILT"/>
    <property type="match status" value="1"/>
</dbReference>
<dbReference type="Gene3D" id="3.40.50.300">
    <property type="entry name" value="P-loop containing nucleotide triphosphate hydrolases"/>
    <property type="match status" value="1"/>
</dbReference>
<dbReference type="STRING" id="1798183.GA0061080_100469"/>
<evidence type="ECO:0000259" key="2">
    <source>
        <dbReference type="Pfam" id="PF00437"/>
    </source>
</evidence>
<name>A0A1C3ZF77_9GAMM</name>